<keyword evidence="7 8" id="KW-0472">Membrane</keyword>
<feature type="transmembrane region" description="Helical" evidence="8">
    <location>
        <begin position="323"/>
        <end position="340"/>
    </location>
</feature>
<organism evidence="9">
    <name type="scientific">Thermosporothrix sp. COM3</name>
    <dbReference type="NCBI Taxonomy" id="2490863"/>
    <lineage>
        <taxon>Bacteria</taxon>
        <taxon>Bacillati</taxon>
        <taxon>Chloroflexota</taxon>
        <taxon>Ktedonobacteria</taxon>
        <taxon>Ktedonobacterales</taxon>
        <taxon>Thermosporotrichaceae</taxon>
        <taxon>Thermosporothrix</taxon>
    </lineage>
</organism>
<dbReference type="FunFam" id="1.10.3470.10:FF:000001">
    <property type="entry name" value="Vitamin B12 ABC transporter permease BtuC"/>
    <property type="match status" value="1"/>
</dbReference>
<evidence type="ECO:0000256" key="8">
    <source>
        <dbReference type="SAM" id="Phobius"/>
    </source>
</evidence>
<feature type="transmembrane region" description="Helical" evidence="8">
    <location>
        <begin position="21"/>
        <end position="42"/>
    </location>
</feature>
<evidence type="ECO:0000256" key="4">
    <source>
        <dbReference type="ARBA" id="ARBA00022475"/>
    </source>
</evidence>
<accession>A0A455SWN4</accession>
<dbReference type="Pfam" id="PF01032">
    <property type="entry name" value="FecCD"/>
    <property type="match status" value="1"/>
</dbReference>
<dbReference type="PANTHER" id="PTHR30472:SF24">
    <property type="entry name" value="FERRIC ENTEROBACTIN TRANSPORT SYSTEM PERMEASE PROTEIN FEPG"/>
    <property type="match status" value="1"/>
</dbReference>
<dbReference type="GO" id="GO:0033214">
    <property type="term" value="P:siderophore-iron import into cell"/>
    <property type="evidence" value="ECO:0007669"/>
    <property type="project" value="TreeGrafter"/>
</dbReference>
<keyword evidence="5 8" id="KW-0812">Transmembrane</keyword>
<dbReference type="InterPro" id="IPR000522">
    <property type="entry name" value="ABC_transptr_permease_BtuC"/>
</dbReference>
<evidence type="ECO:0000256" key="2">
    <source>
        <dbReference type="ARBA" id="ARBA00007935"/>
    </source>
</evidence>
<keyword evidence="6 8" id="KW-1133">Transmembrane helix</keyword>
<dbReference type="AlphaFoldDB" id="A0A455SWN4"/>
<evidence type="ECO:0000256" key="3">
    <source>
        <dbReference type="ARBA" id="ARBA00022448"/>
    </source>
</evidence>
<keyword evidence="3" id="KW-0813">Transport</keyword>
<dbReference type="CDD" id="cd06550">
    <property type="entry name" value="TM_ABC_iron-siderophores_like"/>
    <property type="match status" value="1"/>
</dbReference>
<reference evidence="9" key="1">
    <citation type="submission" date="2018-12" db="EMBL/GenBank/DDBJ databases">
        <title>Novel natural products biosynthetic potential of the class Ktedonobacteria.</title>
        <authorList>
            <person name="Zheng Y."/>
            <person name="Saitou A."/>
            <person name="Wang C.M."/>
            <person name="Toyoda A."/>
            <person name="Minakuchi Y."/>
            <person name="Sekiguchi Y."/>
            <person name="Ueda K."/>
            <person name="Takano H."/>
            <person name="Sakai Y."/>
            <person name="Yokota A."/>
            <person name="Yabe S."/>
        </authorList>
    </citation>
    <scope>NUCLEOTIDE SEQUENCE</scope>
    <source>
        <strain evidence="9">COM3</strain>
    </source>
</reference>
<feature type="transmembrane region" description="Helical" evidence="8">
    <location>
        <begin position="208"/>
        <end position="230"/>
    </location>
</feature>
<feature type="transmembrane region" description="Helical" evidence="8">
    <location>
        <begin position="77"/>
        <end position="97"/>
    </location>
</feature>
<dbReference type="GO" id="GO:0022857">
    <property type="term" value="F:transmembrane transporter activity"/>
    <property type="evidence" value="ECO:0007669"/>
    <property type="project" value="InterPro"/>
</dbReference>
<evidence type="ECO:0000256" key="5">
    <source>
        <dbReference type="ARBA" id="ARBA00022692"/>
    </source>
</evidence>
<protein>
    <submittedName>
        <fullName evidence="9">Iron ABC transporter permease</fullName>
    </submittedName>
</protein>
<name>A0A455SWN4_9CHLR</name>
<gene>
    <name evidence="9" type="ORF">KTC_62600</name>
</gene>
<dbReference type="Gene3D" id="1.10.3470.10">
    <property type="entry name" value="ABC transporter involved in vitamin B12 uptake, BtuC"/>
    <property type="match status" value="1"/>
</dbReference>
<comment type="subcellular location">
    <subcellularLocation>
        <location evidence="1">Cell membrane</location>
        <topology evidence="1">Multi-pass membrane protein</topology>
    </subcellularLocation>
</comment>
<dbReference type="SUPFAM" id="SSF81345">
    <property type="entry name" value="ABC transporter involved in vitamin B12 uptake, BtuC"/>
    <property type="match status" value="1"/>
</dbReference>
<feature type="transmembrane region" description="Helical" evidence="8">
    <location>
        <begin position="297"/>
        <end position="316"/>
    </location>
</feature>
<evidence type="ECO:0000256" key="7">
    <source>
        <dbReference type="ARBA" id="ARBA00023136"/>
    </source>
</evidence>
<keyword evidence="4" id="KW-1003">Cell membrane</keyword>
<evidence type="ECO:0000256" key="1">
    <source>
        <dbReference type="ARBA" id="ARBA00004651"/>
    </source>
</evidence>
<sequence length="345" mass="36724">MRDWFVFRSKALPLSFRVKRNVPLVLLILLVLILAVSVISISVGEFQISIPDVLATLFGAGDKRFTFIIMRLRLPRALIAIFVGMAIAASGAILQGLTRNPLASPDIIGISHGASLAAVGLIIFASWISITFVPVAAFLGAGVAALLVYLLAWRKGSSPIRLILVGIGLSAIASALVQIMISTSEIFRVNQALVWLVGSIYGRSWGEFWALVPWLVIFLPLAFFLARHLDALHLGDDLARGLGSNIERLRLILLITAVALAGSSVATAGTIAFVGLMAPHIARLLVGPSHNGLLPTASLLGALIVALADLLGRVLFAPIEVPCGVITAAIGAPYFIWLLLRSRNL</sequence>
<comment type="similarity">
    <text evidence="2">Belongs to the binding-protein-dependent transport system permease family. FecCD subfamily.</text>
</comment>
<dbReference type="GO" id="GO:0005886">
    <property type="term" value="C:plasma membrane"/>
    <property type="evidence" value="ECO:0007669"/>
    <property type="project" value="UniProtKB-SubCell"/>
</dbReference>
<dbReference type="PANTHER" id="PTHR30472">
    <property type="entry name" value="FERRIC ENTEROBACTIN TRANSPORT SYSTEM PERMEASE PROTEIN"/>
    <property type="match status" value="1"/>
</dbReference>
<feature type="transmembrane region" description="Helical" evidence="8">
    <location>
        <begin position="162"/>
        <end position="181"/>
    </location>
</feature>
<evidence type="ECO:0000313" key="9">
    <source>
        <dbReference type="EMBL" id="BBH91509.1"/>
    </source>
</evidence>
<feature type="transmembrane region" description="Helical" evidence="8">
    <location>
        <begin position="251"/>
        <end position="277"/>
    </location>
</feature>
<dbReference type="EMBL" id="AP019376">
    <property type="protein sequence ID" value="BBH91509.1"/>
    <property type="molecule type" value="Genomic_DNA"/>
</dbReference>
<feature type="transmembrane region" description="Helical" evidence="8">
    <location>
        <begin position="117"/>
        <end position="150"/>
    </location>
</feature>
<proteinExistence type="inferred from homology"/>
<dbReference type="InterPro" id="IPR037294">
    <property type="entry name" value="ABC_BtuC-like"/>
</dbReference>
<evidence type="ECO:0000256" key="6">
    <source>
        <dbReference type="ARBA" id="ARBA00022989"/>
    </source>
</evidence>